<evidence type="ECO:0000256" key="1">
    <source>
        <dbReference type="SAM" id="MobiDB-lite"/>
    </source>
</evidence>
<dbReference type="EMBL" id="OY288114">
    <property type="protein sequence ID" value="CAJ0863209.1"/>
    <property type="molecule type" value="Genomic_DNA"/>
</dbReference>
<sequence>MSVPGSAQPADAPIPRLYGKGAPAKRGRSPIAAVAVRTYPAVFADGEAWGRQRADYPRRSGFCTEASSRPKLAGRTGGIGTTLKLFAFFECVEPVASSSN</sequence>
<organism evidence="2">
    <name type="scientific">freshwater sediment metagenome</name>
    <dbReference type="NCBI Taxonomy" id="556182"/>
    <lineage>
        <taxon>unclassified sequences</taxon>
        <taxon>metagenomes</taxon>
        <taxon>ecological metagenomes</taxon>
    </lineage>
</organism>
<gene>
    <name evidence="2" type="ORF">AMST5_01560</name>
</gene>
<evidence type="ECO:0000313" key="2">
    <source>
        <dbReference type="EMBL" id="CAJ0863209.1"/>
    </source>
</evidence>
<protein>
    <submittedName>
        <fullName evidence="2">Uncharacterized protein</fullName>
    </submittedName>
</protein>
<dbReference type="AlphaFoldDB" id="A0AA48LYL4"/>
<feature type="region of interest" description="Disordered" evidence="1">
    <location>
        <begin position="1"/>
        <end position="26"/>
    </location>
</feature>
<accession>A0AA48LYL4</accession>
<name>A0AA48LYL4_9ZZZZ</name>
<proteinExistence type="predicted"/>
<reference evidence="2" key="1">
    <citation type="submission" date="2023-07" db="EMBL/GenBank/DDBJ databases">
        <authorList>
            <person name="Pelsma A.J. K."/>
        </authorList>
    </citation>
    <scope>NUCLEOTIDE SEQUENCE</scope>
</reference>